<proteinExistence type="predicted"/>
<dbReference type="InterPro" id="IPR023210">
    <property type="entry name" value="NADP_OxRdtase_dom"/>
</dbReference>
<keyword evidence="1" id="KW-0560">Oxidoreductase</keyword>
<dbReference type="Proteomes" id="UP000738349">
    <property type="component" value="Unassembled WGS sequence"/>
</dbReference>
<dbReference type="PANTHER" id="PTHR42686:SF1">
    <property type="entry name" value="GH17980P-RELATED"/>
    <property type="match status" value="1"/>
</dbReference>
<dbReference type="Pfam" id="PF00248">
    <property type="entry name" value="Aldo_ket_red"/>
    <property type="match status" value="1"/>
</dbReference>
<evidence type="ECO:0000256" key="1">
    <source>
        <dbReference type="ARBA" id="ARBA00023002"/>
    </source>
</evidence>
<evidence type="ECO:0000259" key="2">
    <source>
        <dbReference type="Pfam" id="PF00248"/>
    </source>
</evidence>
<organism evidence="3 4">
    <name type="scientific">Dactylonectria macrodidyma</name>
    <dbReference type="NCBI Taxonomy" id="307937"/>
    <lineage>
        <taxon>Eukaryota</taxon>
        <taxon>Fungi</taxon>
        <taxon>Dikarya</taxon>
        <taxon>Ascomycota</taxon>
        <taxon>Pezizomycotina</taxon>
        <taxon>Sordariomycetes</taxon>
        <taxon>Hypocreomycetidae</taxon>
        <taxon>Hypocreales</taxon>
        <taxon>Nectriaceae</taxon>
        <taxon>Dactylonectria</taxon>
    </lineage>
</organism>
<dbReference type="GO" id="GO:0070485">
    <property type="term" value="P:dehydro-D-arabinono-1,4-lactone biosynthetic process"/>
    <property type="evidence" value="ECO:0007669"/>
    <property type="project" value="TreeGrafter"/>
</dbReference>
<evidence type="ECO:0000313" key="4">
    <source>
        <dbReference type="Proteomes" id="UP000738349"/>
    </source>
</evidence>
<dbReference type="Gene3D" id="3.20.20.100">
    <property type="entry name" value="NADP-dependent oxidoreductase domain"/>
    <property type="match status" value="1"/>
</dbReference>
<name>A0A9P9EJ92_9HYPO</name>
<dbReference type="EMBL" id="JAGMUV010000012">
    <property type="protein sequence ID" value="KAH7137771.1"/>
    <property type="molecule type" value="Genomic_DNA"/>
</dbReference>
<keyword evidence="4" id="KW-1185">Reference proteome</keyword>
<reference evidence="3" key="1">
    <citation type="journal article" date="2021" name="Nat. Commun.">
        <title>Genetic determinants of endophytism in the Arabidopsis root mycobiome.</title>
        <authorList>
            <person name="Mesny F."/>
            <person name="Miyauchi S."/>
            <person name="Thiergart T."/>
            <person name="Pickel B."/>
            <person name="Atanasova L."/>
            <person name="Karlsson M."/>
            <person name="Huettel B."/>
            <person name="Barry K.W."/>
            <person name="Haridas S."/>
            <person name="Chen C."/>
            <person name="Bauer D."/>
            <person name="Andreopoulos W."/>
            <person name="Pangilinan J."/>
            <person name="LaButti K."/>
            <person name="Riley R."/>
            <person name="Lipzen A."/>
            <person name="Clum A."/>
            <person name="Drula E."/>
            <person name="Henrissat B."/>
            <person name="Kohler A."/>
            <person name="Grigoriev I.V."/>
            <person name="Martin F.M."/>
            <person name="Hacquard S."/>
        </authorList>
    </citation>
    <scope>NUCLEOTIDE SEQUENCE</scope>
    <source>
        <strain evidence="3">MPI-CAGE-AT-0147</strain>
    </source>
</reference>
<accession>A0A9P9EJ92</accession>
<dbReference type="InterPro" id="IPR036812">
    <property type="entry name" value="NAD(P)_OxRdtase_dom_sf"/>
</dbReference>
<dbReference type="InterPro" id="IPR020471">
    <property type="entry name" value="AKR"/>
</dbReference>
<dbReference type="AlphaFoldDB" id="A0A9P9EJ92"/>
<dbReference type="PRINTS" id="PR00069">
    <property type="entry name" value="ALDKETRDTASE"/>
</dbReference>
<dbReference type="PANTHER" id="PTHR42686">
    <property type="entry name" value="GH17980P-RELATED"/>
    <property type="match status" value="1"/>
</dbReference>
<protein>
    <submittedName>
        <fullName evidence="3">Aldo/keto reductase family-domain-containing protein</fullName>
    </submittedName>
</protein>
<evidence type="ECO:0000313" key="3">
    <source>
        <dbReference type="EMBL" id="KAH7137771.1"/>
    </source>
</evidence>
<sequence length="381" mass="42392">MITKNPPLVIGGAGFSYQLHPDPESLPIRQILLRAFEQGLRTIDTSPYYEPSEQLMGAALSHPEITSKFSREDIVLMTKVGRIKENEFDYSPAWVRKSVTRSLERFRTTYLDVVFCHDVEFVSREEAVVAVGVLFELRRAGVIRRVGISGYGIDNLAYIATLVQQRYGNPLDVIQTWAQLTLQNTQVEQRGLDLFRAAGVTSVLCSSPLAVGLLRNGGIPAGLTGDWHPAPHALRTAVQNAAEWVEQQGESMASIALRFAIAKATQSRGSGFTMSTIVGISTMSDLEKNIATAKQILTVPGNEKATVKLNEFTELDETVFALDQPLYDRVRAMLGRWVDYDFQGKQLKSDNYINGMDIEKRDTEARHFETELVPQGIKPSL</sequence>
<dbReference type="SUPFAM" id="SSF51430">
    <property type="entry name" value="NAD(P)-linked oxidoreductase"/>
    <property type="match status" value="1"/>
</dbReference>
<gene>
    <name evidence="3" type="ORF">EDB81DRAFT_901382</name>
</gene>
<dbReference type="GO" id="GO:0045290">
    <property type="term" value="F:D-arabinose 1-dehydrogenase [NAD(P)+] activity"/>
    <property type="evidence" value="ECO:0007669"/>
    <property type="project" value="TreeGrafter"/>
</dbReference>
<dbReference type="GO" id="GO:0005829">
    <property type="term" value="C:cytosol"/>
    <property type="evidence" value="ECO:0007669"/>
    <property type="project" value="TreeGrafter"/>
</dbReference>
<feature type="domain" description="NADP-dependent oxidoreductase" evidence="2">
    <location>
        <begin position="8"/>
        <end position="294"/>
    </location>
</feature>
<dbReference type="OrthoDB" id="5286008at2759"/>
<comment type="caution">
    <text evidence="3">The sequence shown here is derived from an EMBL/GenBank/DDBJ whole genome shotgun (WGS) entry which is preliminary data.</text>
</comment>